<sequence length="34" mass="3491">MRARAGAGSRTRRGVLVIGHGSMVTGAAALRQPE</sequence>
<dbReference type="Proteomes" id="UP000015001">
    <property type="component" value="Unassembled WGS sequence"/>
</dbReference>
<dbReference type="AlphaFoldDB" id="S4MVT8"/>
<evidence type="ECO:0000313" key="2">
    <source>
        <dbReference type="Proteomes" id="UP000015001"/>
    </source>
</evidence>
<reference evidence="1 2" key="1">
    <citation type="submission" date="2013-02" db="EMBL/GenBank/DDBJ databases">
        <title>Draft Genome Sequence of Streptomyces afghaniensis, Which Produces Compounds of the Julimycin B-Complex.</title>
        <authorList>
            <person name="Gruening B.A."/>
            <person name="Praeg A."/>
            <person name="Erxleben A."/>
            <person name="Guenther S."/>
            <person name="Fiedler H.-P."/>
            <person name="Goodfellow M."/>
            <person name="Mueller M."/>
        </authorList>
    </citation>
    <scope>NUCLEOTIDE SEQUENCE [LARGE SCALE GENOMIC DNA]</scope>
    <source>
        <strain evidence="1 2">772</strain>
    </source>
</reference>
<name>S4MVT8_9ACTN</name>
<keyword evidence="2" id="KW-1185">Reference proteome</keyword>
<dbReference type="EMBL" id="AOPY01001397">
    <property type="protein sequence ID" value="EPJ39920.1"/>
    <property type="molecule type" value="Genomic_DNA"/>
</dbReference>
<proteinExistence type="predicted"/>
<organism evidence="1 2">
    <name type="scientific">Streptomyces afghaniensis 772</name>
    <dbReference type="NCBI Taxonomy" id="1283301"/>
    <lineage>
        <taxon>Bacteria</taxon>
        <taxon>Bacillati</taxon>
        <taxon>Actinomycetota</taxon>
        <taxon>Actinomycetes</taxon>
        <taxon>Kitasatosporales</taxon>
        <taxon>Streptomycetaceae</taxon>
        <taxon>Streptomyces</taxon>
    </lineage>
</organism>
<dbReference type="HOGENOM" id="CLU_3376224_0_0_11"/>
<accession>S4MVT8</accession>
<protein>
    <submittedName>
        <fullName evidence="1">Uncharacterized protein</fullName>
    </submittedName>
</protein>
<comment type="caution">
    <text evidence="1">The sequence shown here is derived from an EMBL/GenBank/DDBJ whole genome shotgun (WGS) entry which is preliminary data.</text>
</comment>
<evidence type="ECO:0000313" key="1">
    <source>
        <dbReference type="EMBL" id="EPJ39920.1"/>
    </source>
</evidence>
<gene>
    <name evidence="1" type="ORF">STAFG_3013</name>
</gene>